<dbReference type="Gene3D" id="1.20.1530.20">
    <property type="match status" value="1"/>
</dbReference>
<feature type="transmembrane region" description="Helical" evidence="8">
    <location>
        <begin position="35"/>
        <end position="54"/>
    </location>
</feature>
<evidence type="ECO:0000313" key="10">
    <source>
        <dbReference type="Proteomes" id="UP000197208"/>
    </source>
</evidence>
<evidence type="ECO:0000256" key="4">
    <source>
        <dbReference type="ARBA" id="ARBA00022475"/>
    </source>
</evidence>
<feature type="transmembrane region" description="Helical" evidence="8">
    <location>
        <begin position="7"/>
        <end position="29"/>
    </location>
</feature>
<dbReference type="Pfam" id="PF03547">
    <property type="entry name" value="Mem_trans"/>
    <property type="match status" value="1"/>
</dbReference>
<dbReference type="PANTHER" id="PTHR36838:SF1">
    <property type="entry name" value="SLR1864 PROTEIN"/>
    <property type="match status" value="1"/>
</dbReference>
<keyword evidence="3" id="KW-0813">Transport</keyword>
<keyword evidence="4" id="KW-1003">Cell membrane</keyword>
<comment type="similarity">
    <text evidence="2">Belongs to the auxin efflux carrier (TC 2.A.69) family.</text>
</comment>
<feature type="transmembrane region" description="Helical" evidence="8">
    <location>
        <begin position="66"/>
        <end position="83"/>
    </location>
</feature>
<dbReference type="PANTHER" id="PTHR36838">
    <property type="entry name" value="AUXIN EFFLUX CARRIER FAMILY PROTEIN"/>
    <property type="match status" value="1"/>
</dbReference>
<comment type="subcellular location">
    <subcellularLocation>
        <location evidence="1">Cell membrane</location>
        <topology evidence="1">Multi-pass membrane protein</topology>
    </subcellularLocation>
</comment>
<organism evidence="9 10">
    <name type="scientific">Deinococcus indicus</name>
    <dbReference type="NCBI Taxonomy" id="223556"/>
    <lineage>
        <taxon>Bacteria</taxon>
        <taxon>Thermotogati</taxon>
        <taxon>Deinococcota</taxon>
        <taxon>Deinococci</taxon>
        <taxon>Deinococcales</taxon>
        <taxon>Deinococcaceae</taxon>
        <taxon>Deinococcus</taxon>
    </lineage>
</organism>
<dbReference type="EMBL" id="NHMK01000034">
    <property type="protein sequence ID" value="OWL93542.1"/>
    <property type="molecule type" value="Genomic_DNA"/>
</dbReference>
<feature type="transmembrane region" description="Helical" evidence="8">
    <location>
        <begin position="164"/>
        <end position="182"/>
    </location>
</feature>
<evidence type="ECO:0000256" key="1">
    <source>
        <dbReference type="ARBA" id="ARBA00004651"/>
    </source>
</evidence>
<evidence type="ECO:0000256" key="3">
    <source>
        <dbReference type="ARBA" id="ARBA00022448"/>
    </source>
</evidence>
<evidence type="ECO:0000256" key="8">
    <source>
        <dbReference type="SAM" id="Phobius"/>
    </source>
</evidence>
<feature type="transmembrane region" description="Helical" evidence="8">
    <location>
        <begin position="194"/>
        <end position="213"/>
    </location>
</feature>
<sequence length="309" mass="31405">MSGMLQALGDVLLPVMLVAGLGALLSWRMPVDQGTVARLTMYLLIPALVLDVILRTPVRAAEAAQLGAAYLLVMAASLLLGWLCGLGRPGSERRALSASVGIWNSGNMGLPMALFAFGQAGFERATVVFLVSIVAMYVVGPALFGSGARGDAGGGGWRGALGAVLRLPTVWVAAAALLLRALDVTLPQGLSRGVSLLAQATLPLVLLSLGLQLGAGGWPRLHGRLWLAAAARLIGGPLLGLGVGALCGLRGESLAVLILSASMPTAVNALLIAREYDGDTDTVAGVVLLSTLGSVVTIAGVVALLPRLG</sequence>
<dbReference type="GO" id="GO:0005886">
    <property type="term" value="C:plasma membrane"/>
    <property type="evidence" value="ECO:0007669"/>
    <property type="project" value="UniProtKB-SubCell"/>
</dbReference>
<feature type="transmembrane region" description="Helical" evidence="8">
    <location>
        <begin position="125"/>
        <end position="144"/>
    </location>
</feature>
<keyword evidence="6 8" id="KW-1133">Transmembrane helix</keyword>
<dbReference type="InterPro" id="IPR004776">
    <property type="entry name" value="Mem_transp_PIN-like"/>
</dbReference>
<proteinExistence type="inferred from homology"/>
<protein>
    <submittedName>
        <fullName evidence="9">Transporter</fullName>
    </submittedName>
</protein>
<dbReference type="InterPro" id="IPR038770">
    <property type="entry name" value="Na+/solute_symporter_sf"/>
</dbReference>
<gene>
    <name evidence="9" type="ORF">CBQ26_19460</name>
</gene>
<feature type="transmembrane region" description="Helical" evidence="8">
    <location>
        <begin position="254"/>
        <end position="273"/>
    </location>
</feature>
<keyword evidence="5 8" id="KW-0812">Transmembrane</keyword>
<dbReference type="OrthoDB" id="527159at2"/>
<evidence type="ECO:0000256" key="2">
    <source>
        <dbReference type="ARBA" id="ARBA00010145"/>
    </source>
</evidence>
<evidence type="ECO:0000256" key="7">
    <source>
        <dbReference type="ARBA" id="ARBA00023136"/>
    </source>
</evidence>
<accession>A0A246BEB8</accession>
<feature type="transmembrane region" description="Helical" evidence="8">
    <location>
        <begin position="225"/>
        <end position="247"/>
    </location>
</feature>
<keyword evidence="7 8" id="KW-0472">Membrane</keyword>
<keyword evidence="10" id="KW-1185">Reference proteome</keyword>
<dbReference type="AlphaFoldDB" id="A0A246BEB8"/>
<name>A0A246BEB8_9DEIO</name>
<evidence type="ECO:0000313" key="9">
    <source>
        <dbReference type="EMBL" id="OWL93542.1"/>
    </source>
</evidence>
<evidence type="ECO:0000256" key="5">
    <source>
        <dbReference type="ARBA" id="ARBA00022692"/>
    </source>
</evidence>
<evidence type="ECO:0000256" key="6">
    <source>
        <dbReference type="ARBA" id="ARBA00022989"/>
    </source>
</evidence>
<feature type="transmembrane region" description="Helical" evidence="8">
    <location>
        <begin position="285"/>
        <end position="305"/>
    </location>
</feature>
<dbReference type="GO" id="GO:0055085">
    <property type="term" value="P:transmembrane transport"/>
    <property type="evidence" value="ECO:0007669"/>
    <property type="project" value="InterPro"/>
</dbReference>
<dbReference type="Proteomes" id="UP000197208">
    <property type="component" value="Unassembled WGS sequence"/>
</dbReference>
<reference evidence="9 10" key="1">
    <citation type="submission" date="2017-05" db="EMBL/GenBank/DDBJ databases">
        <title>De novo genome assembly of Deniococcus indicus strain DR1.</title>
        <authorList>
            <person name="Chauhan D."/>
            <person name="Yennamalli R.M."/>
            <person name="Priyadarshini R."/>
        </authorList>
    </citation>
    <scope>NUCLEOTIDE SEQUENCE [LARGE SCALE GENOMIC DNA]</scope>
    <source>
        <strain evidence="9 10">DR1</strain>
    </source>
</reference>
<comment type="caution">
    <text evidence="9">The sequence shown here is derived from an EMBL/GenBank/DDBJ whole genome shotgun (WGS) entry which is preliminary data.</text>
</comment>